<feature type="domain" description="Phage conserved hypothetical protein C-terminal" evidence="1">
    <location>
        <begin position="1"/>
        <end position="67"/>
    </location>
</feature>
<sequence>MNAKAGKKFRPVDANLRLLAARLKEATADEIRSVIDAKVTEWGTDTKMATFLRPETLFNATKFAGYLGQIGTSSASASSSTAWWQRAGFATEGDAADAGCWQSNWREFQDGQRVEVSA</sequence>
<reference evidence="2" key="1">
    <citation type="submission" date="2016-10" db="EMBL/GenBank/DDBJ databases">
        <title>Sequence of Gallionella enrichment culture.</title>
        <authorList>
            <person name="Poehlein A."/>
            <person name="Muehling M."/>
            <person name="Daniel R."/>
        </authorList>
    </citation>
    <scope>NUCLEOTIDE SEQUENCE</scope>
</reference>
<accession>A0A1J5QKL6</accession>
<dbReference type="InterPro" id="IPR011741">
    <property type="entry name" value="Phg_2220_C"/>
</dbReference>
<dbReference type="EMBL" id="MLJW01001053">
    <property type="protein sequence ID" value="OIQ80500.1"/>
    <property type="molecule type" value="Genomic_DNA"/>
</dbReference>
<dbReference type="Pfam" id="PF09524">
    <property type="entry name" value="Phg_2220_C"/>
    <property type="match status" value="1"/>
</dbReference>
<protein>
    <recommendedName>
        <fullName evidence="1">Phage conserved hypothetical protein C-terminal domain-containing protein</fullName>
    </recommendedName>
</protein>
<proteinExistence type="predicted"/>
<organism evidence="2">
    <name type="scientific">mine drainage metagenome</name>
    <dbReference type="NCBI Taxonomy" id="410659"/>
    <lineage>
        <taxon>unclassified sequences</taxon>
        <taxon>metagenomes</taxon>
        <taxon>ecological metagenomes</taxon>
    </lineage>
</organism>
<evidence type="ECO:0000259" key="1">
    <source>
        <dbReference type="Pfam" id="PF09524"/>
    </source>
</evidence>
<comment type="caution">
    <text evidence="2">The sequence shown here is derived from an EMBL/GenBank/DDBJ whole genome shotgun (WGS) entry which is preliminary data.</text>
</comment>
<name>A0A1J5QKL6_9ZZZZ</name>
<evidence type="ECO:0000313" key="2">
    <source>
        <dbReference type="EMBL" id="OIQ80500.1"/>
    </source>
</evidence>
<gene>
    <name evidence="2" type="ORF">GALL_377550</name>
</gene>
<dbReference type="AlphaFoldDB" id="A0A1J5QKL6"/>